<feature type="non-terminal residue" evidence="1">
    <location>
        <position position="59"/>
    </location>
</feature>
<evidence type="ECO:0000313" key="2">
    <source>
        <dbReference type="Proteomes" id="UP000054166"/>
    </source>
</evidence>
<reference evidence="2" key="2">
    <citation type="submission" date="2015-01" db="EMBL/GenBank/DDBJ databases">
        <title>Evolutionary Origins and Diversification of the Mycorrhizal Mutualists.</title>
        <authorList>
            <consortium name="DOE Joint Genome Institute"/>
            <consortium name="Mycorrhizal Genomics Consortium"/>
            <person name="Kohler A."/>
            <person name="Kuo A."/>
            <person name="Nagy L.G."/>
            <person name="Floudas D."/>
            <person name="Copeland A."/>
            <person name="Barry K.W."/>
            <person name="Cichocki N."/>
            <person name="Veneault-Fourrey C."/>
            <person name="LaButti K."/>
            <person name="Lindquist E.A."/>
            <person name="Lipzen A."/>
            <person name="Lundell T."/>
            <person name="Morin E."/>
            <person name="Murat C."/>
            <person name="Riley R."/>
            <person name="Ohm R."/>
            <person name="Sun H."/>
            <person name="Tunlid A."/>
            <person name="Henrissat B."/>
            <person name="Grigoriev I.V."/>
            <person name="Hibbett D.S."/>
            <person name="Martin F."/>
        </authorList>
    </citation>
    <scope>NUCLEOTIDE SEQUENCE [LARGE SCALE GENOMIC DNA]</scope>
    <source>
        <strain evidence="2">F 1598</strain>
    </source>
</reference>
<name>A0A0C3CRK5_PILCF</name>
<gene>
    <name evidence="1" type="ORF">PILCRDRAFT_810346</name>
</gene>
<proteinExistence type="predicted"/>
<accession>A0A0C3CRK5</accession>
<organism evidence="1 2">
    <name type="scientific">Piloderma croceum (strain F 1598)</name>
    <dbReference type="NCBI Taxonomy" id="765440"/>
    <lineage>
        <taxon>Eukaryota</taxon>
        <taxon>Fungi</taxon>
        <taxon>Dikarya</taxon>
        <taxon>Basidiomycota</taxon>
        <taxon>Agaricomycotina</taxon>
        <taxon>Agaricomycetes</taxon>
        <taxon>Agaricomycetidae</taxon>
        <taxon>Atheliales</taxon>
        <taxon>Atheliaceae</taxon>
        <taxon>Piloderma</taxon>
    </lineage>
</organism>
<dbReference type="HOGENOM" id="CLU_2967363_0_0_1"/>
<protein>
    <submittedName>
        <fullName evidence="1">Uncharacterized protein</fullName>
    </submittedName>
</protein>
<dbReference type="EMBL" id="KN832970">
    <property type="protein sequence ID" value="KIM92302.1"/>
    <property type="molecule type" value="Genomic_DNA"/>
</dbReference>
<keyword evidence="2" id="KW-1185">Reference proteome</keyword>
<dbReference type="Proteomes" id="UP000054166">
    <property type="component" value="Unassembled WGS sequence"/>
</dbReference>
<dbReference type="InParanoid" id="A0A0C3CRK5"/>
<reference evidence="1 2" key="1">
    <citation type="submission" date="2014-04" db="EMBL/GenBank/DDBJ databases">
        <authorList>
            <consortium name="DOE Joint Genome Institute"/>
            <person name="Kuo A."/>
            <person name="Tarkka M."/>
            <person name="Buscot F."/>
            <person name="Kohler A."/>
            <person name="Nagy L.G."/>
            <person name="Floudas D."/>
            <person name="Copeland A."/>
            <person name="Barry K.W."/>
            <person name="Cichocki N."/>
            <person name="Veneault-Fourrey C."/>
            <person name="LaButti K."/>
            <person name="Lindquist E.A."/>
            <person name="Lipzen A."/>
            <person name="Lundell T."/>
            <person name="Morin E."/>
            <person name="Murat C."/>
            <person name="Sun H."/>
            <person name="Tunlid A."/>
            <person name="Henrissat B."/>
            <person name="Grigoriev I.V."/>
            <person name="Hibbett D.S."/>
            <person name="Martin F."/>
            <person name="Nordberg H.P."/>
            <person name="Cantor M.N."/>
            <person name="Hua S.X."/>
        </authorList>
    </citation>
    <scope>NUCLEOTIDE SEQUENCE [LARGE SCALE GENOMIC DNA]</scope>
    <source>
        <strain evidence="1 2">F 1598</strain>
    </source>
</reference>
<evidence type="ECO:0000313" key="1">
    <source>
        <dbReference type="EMBL" id="KIM92302.1"/>
    </source>
</evidence>
<dbReference type="AlphaFoldDB" id="A0A0C3CRK5"/>
<sequence>MPWVRNDTLTPLRPSMLREEARTWNTRMTMPSSEITITELSSRVNSILPIGWHVELQIL</sequence>